<name>A0A084VDT7_ANOSI</name>
<feature type="region of interest" description="Disordered" evidence="1">
    <location>
        <begin position="17"/>
        <end position="57"/>
    </location>
</feature>
<protein>
    <submittedName>
        <fullName evidence="2 3">Uncharacterized protein</fullName>
    </submittedName>
</protein>
<dbReference type="AlphaFoldDB" id="A0A084VDT7"/>
<feature type="compositionally biased region" description="Low complexity" evidence="1">
    <location>
        <begin position="20"/>
        <end position="32"/>
    </location>
</feature>
<reference evidence="3" key="2">
    <citation type="submission" date="2020-05" db="UniProtKB">
        <authorList>
            <consortium name="EnsemblMetazoa"/>
        </authorList>
    </citation>
    <scope>IDENTIFICATION</scope>
</reference>
<gene>
    <name evidence="2" type="ORF">ZHAS_00003180</name>
</gene>
<organism evidence="2">
    <name type="scientific">Anopheles sinensis</name>
    <name type="common">Mosquito</name>
    <dbReference type="NCBI Taxonomy" id="74873"/>
    <lineage>
        <taxon>Eukaryota</taxon>
        <taxon>Metazoa</taxon>
        <taxon>Ecdysozoa</taxon>
        <taxon>Arthropoda</taxon>
        <taxon>Hexapoda</taxon>
        <taxon>Insecta</taxon>
        <taxon>Pterygota</taxon>
        <taxon>Neoptera</taxon>
        <taxon>Endopterygota</taxon>
        <taxon>Diptera</taxon>
        <taxon>Nematocera</taxon>
        <taxon>Culicoidea</taxon>
        <taxon>Culicidae</taxon>
        <taxon>Anophelinae</taxon>
        <taxon>Anopheles</taxon>
    </lineage>
</organism>
<evidence type="ECO:0000313" key="3">
    <source>
        <dbReference type="EnsemblMetazoa" id="ASIC003180-PA"/>
    </source>
</evidence>
<dbReference type="Proteomes" id="UP000030765">
    <property type="component" value="Unassembled WGS sequence"/>
</dbReference>
<dbReference type="EnsemblMetazoa" id="ASIC003180-RA">
    <property type="protein sequence ID" value="ASIC003180-PA"/>
    <property type="gene ID" value="ASIC003180"/>
</dbReference>
<dbReference type="EMBL" id="ATLV01011786">
    <property type="status" value="NOT_ANNOTATED_CDS"/>
    <property type="molecule type" value="Genomic_DNA"/>
</dbReference>
<dbReference type="VEuPathDB" id="VectorBase:ASIC003180"/>
<proteinExistence type="predicted"/>
<accession>A0A084VDT7</accession>
<reference evidence="2 4" key="1">
    <citation type="journal article" date="2014" name="BMC Genomics">
        <title>Genome sequence of Anopheles sinensis provides insight into genetics basis of mosquito competence for malaria parasites.</title>
        <authorList>
            <person name="Zhou D."/>
            <person name="Zhang D."/>
            <person name="Ding G."/>
            <person name="Shi L."/>
            <person name="Hou Q."/>
            <person name="Ye Y."/>
            <person name="Xu Y."/>
            <person name="Zhou H."/>
            <person name="Xiong C."/>
            <person name="Li S."/>
            <person name="Yu J."/>
            <person name="Hong S."/>
            <person name="Yu X."/>
            <person name="Zou P."/>
            <person name="Chen C."/>
            <person name="Chang X."/>
            <person name="Wang W."/>
            <person name="Lv Y."/>
            <person name="Sun Y."/>
            <person name="Ma L."/>
            <person name="Shen B."/>
            <person name="Zhu C."/>
        </authorList>
    </citation>
    <scope>NUCLEOTIDE SEQUENCE [LARGE SCALE GENOMIC DNA]</scope>
</reference>
<keyword evidence="4" id="KW-1185">Reference proteome</keyword>
<dbReference type="EMBL" id="KE524721">
    <property type="protein sequence ID" value="KFB36131.1"/>
    <property type="molecule type" value="Genomic_DNA"/>
</dbReference>
<evidence type="ECO:0000256" key="1">
    <source>
        <dbReference type="SAM" id="MobiDB-lite"/>
    </source>
</evidence>
<evidence type="ECO:0000313" key="4">
    <source>
        <dbReference type="Proteomes" id="UP000030765"/>
    </source>
</evidence>
<evidence type="ECO:0000313" key="2">
    <source>
        <dbReference type="EMBL" id="KFB36131.1"/>
    </source>
</evidence>
<sequence>MAECIYCSSFVVHLETPERNSTSVSPNSNSASKVQTQRKHDSYPKPAPNGLPPKHVSSTEPVALLIFICGSVGNGRDDEGGR</sequence>